<dbReference type="PROSITE" id="PS00700">
    <property type="entry name" value="RIBOSOMAL_L6_2"/>
    <property type="match status" value="1"/>
</dbReference>
<dbReference type="Pfam" id="PF00347">
    <property type="entry name" value="Ribosomal_L6"/>
    <property type="match status" value="2"/>
</dbReference>
<gene>
    <name evidence="7" type="ORF">O3P69_010781</name>
</gene>
<dbReference type="EMBL" id="JARAKH010000031">
    <property type="protein sequence ID" value="KAK8386340.1"/>
    <property type="molecule type" value="Genomic_DNA"/>
</dbReference>
<evidence type="ECO:0000256" key="5">
    <source>
        <dbReference type="ARBA" id="ARBA00035349"/>
    </source>
</evidence>
<dbReference type="GO" id="GO:0019843">
    <property type="term" value="F:rRNA binding"/>
    <property type="evidence" value="ECO:0007669"/>
    <property type="project" value="InterPro"/>
</dbReference>
<name>A0AAW0THZ8_SCYPA</name>
<dbReference type="InterPro" id="IPR036789">
    <property type="entry name" value="Ribosomal_uL6-like_a/b-dom_sf"/>
</dbReference>
<keyword evidence="8" id="KW-1185">Reference proteome</keyword>
<accession>A0AAW0THZ8</accession>
<organism evidence="7 8">
    <name type="scientific">Scylla paramamosain</name>
    <name type="common">Mud crab</name>
    <dbReference type="NCBI Taxonomy" id="85552"/>
    <lineage>
        <taxon>Eukaryota</taxon>
        <taxon>Metazoa</taxon>
        <taxon>Ecdysozoa</taxon>
        <taxon>Arthropoda</taxon>
        <taxon>Crustacea</taxon>
        <taxon>Multicrustacea</taxon>
        <taxon>Malacostraca</taxon>
        <taxon>Eumalacostraca</taxon>
        <taxon>Eucarida</taxon>
        <taxon>Decapoda</taxon>
        <taxon>Pleocyemata</taxon>
        <taxon>Brachyura</taxon>
        <taxon>Eubrachyura</taxon>
        <taxon>Portunoidea</taxon>
        <taxon>Portunidae</taxon>
        <taxon>Portuninae</taxon>
        <taxon>Scylla</taxon>
    </lineage>
</organism>
<dbReference type="FunFam" id="3.90.930.12:FF:000003">
    <property type="entry name" value="60S ribosomal protein L9"/>
    <property type="match status" value="1"/>
</dbReference>
<evidence type="ECO:0000256" key="1">
    <source>
        <dbReference type="ARBA" id="ARBA00009356"/>
    </source>
</evidence>
<keyword evidence="2" id="KW-0689">Ribosomal protein</keyword>
<proteinExistence type="inferred from homology"/>
<dbReference type="PANTHER" id="PTHR11655">
    <property type="entry name" value="60S/50S RIBOSOMAL PROTEIN L6/L9"/>
    <property type="match status" value="1"/>
</dbReference>
<evidence type="ECO:0000259" key="6">
    <source>
        <dbReference type="Pfam" id="PF00347"/>
    </source>
</evidence>
<dbReference type="InterPro" id="IPR002359">
    <property type="entry name" value="Ribosomal_uL6_CS2"/>
</dbReference>
<protein>
    <recommendedName>
        <fullName evidence="4">Large ribosomal subunit protein uL6</fullName>
    </recommendedName>
    <alternativeName>
        <fullName evidence="5">60S ribosomal protein L9</fullName>
    </alternativeName>
</protein>
<evidence type="ECO:0000256" key="2">
    <source>
        <dbReference type="ARBA" id="ARBA00022980"/>
    </source>
</evidence>
<feature type="domain" description="Large ribosomal subunit protein uL6 alpha-beta" evidence="6">
    <location>
        <begin position="53"/>
        <end position="129"/>
    </location>
</feature>
<dbReference type="PANTHER" id="PTHR11655:SF16">
    <property type="entry name" value="60S RIBOSOMAL PROTEIN L9"/>
    <property type="match status" value="1"/>
</dbReference>
<keyword evidence="3" id="KW-0687">Ribonucleoprotein</keyword>
<dbReference type="Gene3D" id="3.90.930.12">
    <property type="entry name" value="Ribosomal protein L6, alpha-beta domain"/>
    <property type="match status" value="2"/>
</dbReference>
<dbReference type="SUPFAM" id="SSF56053">
    <property type="entry name" value="Ribosomal protein L6"/>
    <property type="match status" value="2"/>
</dbReference>
<comment type="similarity">
    <text evidence="1">Belongs to the universal ribosomal protein uL6 family.</text>
</comment>
<dbReference type="GO" id="GO:0022625">
    <property type="term" value="C:cytosolic large ribosomal subunit"/>
    <property type="evidence" value="ECO:0007669"/>
    <property type="project" value="TreeGrafter"/>
</dbReference>
<dbReference type="InterPro" id="IPR000702">
    <property type="entry name" value="Ribosomal_uL6-like"/>
</dbReference>
<reference evidence="7 8" key="1">
    <citation type="submission" date="2023-03" db="EMBL/GenBank/DDBJ databases">
        <title>High-quality genome of Scylla paramamosain provides insights in environmental adaptation.</title>
        <authorList>
            <person name="Zhang L."/>
        </authorList>
    </citation>
    <scope>NUCLEOTIDE SEQUENCE [LARGE SCALE GENOMIC DNA]</scope>
    <source>
        <strain evidence="7">LZ_2023a</strain>
        <tissue evidence="7">Muscle</tissue>
    </source>
</reference>
<evidence type="ECO:0000313" key="8">
    <source>
        <dbReference type="Proteomes" id="UP001487740"/>
    </source>
</evidence>
<dbReference type="GO" id="GO:0003735">
    <property type="term" value="F:structural constituent of ribosome"/>
    <property type="evidence" value="ECO:0007669"/>
    <property type="project" value="InterPro"/>
</dbReference>
<feature type="domain" description="Large ribosomal subunit protein uL6 alpha-beta" evidence="6">
    <location>
        <begin position="141"/>
        <end position="220"/>
    </location>
</feature>
<dbReference type="AlphaFoldDB" id="A0AAW0THZ8"/>
<evidence type="ECO:0000256" key="3">
    <source>
        <dbReference type="ARBA" id="ARBA00023274"/>
    </source>
</evidence>
<sequence length="233" mass="26386">MEEEDQEMCCGDCEERFHMDCQRKNISSRFFPQALLLSGCTMKTIITSQSITIPKNVSVKVAKRVVVVKGPRGTLRRSFKDMKLDMKTKKVKKGTIITVNKWFGNRKEVAAVRTVCSHISNMVTGVTVGFRYKMRAVYAHFPINCVISNNNKTVEIRNFLGEKYIRKVEMASGVTIAASSKMKDEFVIEGNDVEAVSQTSARIQQSTTVKRKDIRKFLDGVYVSEKGHVVEEE</sequence>
<comment type="caution">
    <text evidence="7">The sequence shown here is derived from an EMBL/GenBank/DDBJ whole genome shotgun (WGS) entry which is preliminary data.</text>
</comment>
<dbReference type="GO" id="GO:0002181">
    <property type="term" value="P:cytoplasmic translation"/>
    <property type="evidence" value="ECO:0007669"/>
    <property type="project" value="TreeGrafter"/>
</dbReference>
<evidence type="ECO:0000313" key="7">
    <source>
        <dbReference type="EMBL" id="KAK8386340.1"/>
    </source>
</evidence>
<dbReference type="FunFam" id="3.90.930.12:FF:000004">
    <property type="entry name" value="60S ribosomal protein L9"/>
    <property type="match status" value="1"/>
</dbReference>
<dbReference type="InterPro" id="IPR020040">
    <property type="entry name" value="Ribosomal_uL6_a/b-dom"/>
</dbReference>
<evidence type="ECO:0000256" key="4">
    <source>
        <dbReference type="ARBA" id="ARBA00035246"/>
    </source>
</evidence>
<dbReference type="Proteomes" id="UP001487740">
    <property type="component" value="Unassembled WGS sequence"/>
</dbReference>